<protein>
    <submittedName>
        <fullName evidence="2">Uncharacterized protein</fullName>
    </submittedName>
</protein>
<reference evidence="2 3" key="1">
    <citation type="journal article" date="2018" name="Nat. Ecol. Evol.">
        <title>Shark genomes provide insights into elasmobranch evolution and the origin of vertebrates.</title>
        <authorList>
            <person name="Hara Y"/>
            <person name="Yamaguchi K"/>
            <person name="Onimaru K"/>
            <person name="Kadota M"/>
            <person name="Koyanagi M"/>
            <person name="Keeley SD"/>
            <person name="Tatsumi K"/>
            <person name="Tanaka K"/>
            <person name="Motone F"/>
            <person name="Kageyama Y"/>
            <person name="Nozu R"/>
            <person name="Adachi N"/>
            <person name="Nishimura O"/>
            <person name="Nakagawa R"/>
            <person name="Tanegashima C"/>
            <person name="Kiyatake I"/>
            <person name="Matsumoto R"/>
            <person name="Murakumo K"/>
            <person name="Nishida K"/>
            <person name="Terakita A"/>
            <person name="Kuratani S"/>
            <person name="Sato K"/>
            <person name="Hyodo S Kuraku.S."/>
        </authorList>
    </citation>
    <scope>NUCLEOTIDE SEQUENCE [LARGE SCALE GENOMIC DNA]</scope>
</reference>
<comment type="caution">
    <text evidence="2">The sequence shown here is derived from an EMBL/GenBank/DDBJ whole genome shotgun (WGS) entry which is preliminary data.</text>
</comment>
<evidence type="ECO:0000313" key="3">
    <source>
        <dbReference type="Proteomes" id="UP000287033"/>
    </source>
</evidence>
<feature type="region of interest" description="Disordered" evidence="1">
    <location>
        <begin position="77"/>
        <end position="100"/>
    </location>
</feature>
<gene>
    <name evidence="2" type="ORF">chiPu_0032538</name>
</gene>
<feature type="region of interest" description="Disordered" evidence="1">
    <location>
        <begin position="143"/>
        <end position="163"/>
    </location>
</feature>
<feature type="non-terminal residue" evidence="2">
    <location>
        <position position="163"/>
    </location>
</feature>
<dbReference type="EMBL" id="BEZZ01239342">
    <property type="protein sequence ID" value="GCC48118.1"/>
    <property type="molecule type" value="Genomic_DNA"/>
</dbReference>
<evidence type="ECO:0000256" key="1">
    <source>
        <dbReference type="SAM" id="MobiDB-lite"/>
    </source>
</evidence>
<dbReference type="Proteomes" id="UP000287033">
    <property type="component" value="Unassembled WGS sequence"/>
</dbReference>
<proteinExistence type="predicted"/>
<evidence type="ECO:0000313" key="2">
    <source>
        <dbReference type="EMBL" id="GCC48118.1"/>
    </source>
</evidence>
<accession>A0A401TZP7</accession>
<dbReference type="AlphaFoldDB" id="A0A401TZP7"/>
<organism evidence="2 3">
    <name type="scientific">Chiloscyllium punctatum</name>
    <name type="common">Brownbanded bambooshark</name>
    <name type="synonym">Hemiscyllium punctatum</name>
    <dbReference type="NCBI Taxonomy" id="137246"/>
    <lineage>
        <taxon>Eukaryota</taxon>
        <taxon>Metazoa</taxon>
        <taxon>Chordata</taxon>
        <taxon>Craniata</taxon>
        <taxon>Vertebrata</taxon>
        <taxon>Chondrichthyes</taxon>
        <taxon>Elasmobranchii</taxon>
        <taxon>Galeomorphii</taxon>
        <taxon>Galeoidea</taxon>
        <taxon>Orectolobiformes</taxon>
        <taxon>Hemiscylliidae</taxon>
        <taxon>Chiloscyllium</taxon>
    </lineage>
</organism>
<name>A0A401TZP7_CHIPU</name>
<keyword evidence="3" id="KW-1185">Reference proteome</keyword>
<sequence>MLQLRCVTDRCRNFEVRHAWARLARRKRARLASCDIRAQQLPEPIDLGAYDDGVEPVLAIPDDPAGLCRHAERELRGRAQSGRRHLQAAGPDSLEPGRRARRAECRRGRGSLEARLLHGLHQMDQGQSLQPSALPPQRSLHRRAEGHLVGGLGSEVRSRSRYR</sequence>